<protein>
    <submittedName>
        <fullName evidence="2">Phospholipid carrier-dependent glycosyltransferase</fullName>
    </submittedName>
</protein>
<keyword evidence="1" id="KW-0812">Transmembrane</keyword>
<evidence type="ECO:0000313" key="2">
    <source>
        <dbReference type="EMBL" id="HHR95593.1"/>
    </source>
</evidence>
<dbReference type="UniPathway" id="UPA00378"/>
<feature type="transmembrane region" description="Helical" evidence="1">
    <location>
        <begin position="175"/>
        <end position="200"/>
    </location>
</feature>
<keyword evidence="2" id="KW-0808">Transferase</keyword>
<keyword evidence="1" id="KW-0472">Membrane</keyword>
<dbReference type="EMBL" id="DRUB01000034">
    <property type="protein sequence ID" value="HHR95593.1"/>
    <property type="molecule type" value="Genomic_DNA"/>
</dbReference>
<accession>A0A7C5YX10</accession>
<feature type="transmembrane region" description="Helical" evidence="1">
    <location>
        <begin position="429"/>
        <end position="449"/>
    </location>
</feature>
<feature type="transmembrane region" description="Helical" evidence="1">
    <location>
        <begin position="221"/>
        <end position="244"/>
    </location>
</feature>
<feature type="transmembrane region" description="Helical" evidence="1">
    <location>
        <begin position="373"/>
        <end position="394"/>
    </location>
</feature>
<feature type="transmembrane region" description="Helical" evidence="1">
    <location>
        <begin position="297"/>
        <end position="318"/>
    </location>
</feature>
<evidence type="ECO:0000256" key="1">
    <source>
        <dbReference type="SAM" id="Phobius"/>
    </source>
</evidence>
<organism evidence="2">
    <name type="scientific">Ignisphaera aggregans</name>
    <dbReference type="NCBI Taxonomy" id="334771"/>
    <lineage>
        <taxon>Archaea</taxon>
        <taxon>Thermoproteota</taxon>
        <taxon>Thermoprotei</taxon>
        <taxon>Desulfurococcales</taxon>
        <taxon>Desulfurococcaceae</taxon>
        <taxon>Ignisphaera</taxon>
    </lineage>
</organism>
<keyword evidence="1" id="KW-1133">Transmembrane helix</keyword>
<feature type="transmembrane region" description="Helical" evidence="1">
    <location>
        <begin position="406"/>
        <end position="423"/>
    </location>
</feature>
<dbReference type="GO" id="GO:0016740">
    <property type="term" value="F:transferase activity"/>
    <property type="evidence" value="ECO:0007669"/>
    <property type="project" value="UniProtKB-KW"/>
</dbReference>
<sequence>MVYIMRLNEKIFSYILLILIIAVNIWLSVSNALFLEHEEVSRFPHAKGYVSDEVWYVNAARNILRNIFNSIPNIDKPKATLIYTSNEDLQRAKSLASLYNINIIYESFTKINAIYVESKDYNNIKVFANKTNAIDVIYGWILADSGDINKYMNFEHPPTAKYLIALTMLFEDRPFFWRVPSIIMGVIVTLMTYFITYTISKSREISLIATAFVAVDPMTRFLSSIAILDIYIAAFTLIAIYLALKDRLKEATLVLGIASTFKFTALIAFVPLLFLYIKYVMRQTTRFLDVLSASIEYLFLVILSFTFFQILFSLPIIIKIGLSNWFTESILKALSWHLTIKCVGTDCPVASTPWDWFFGLNSFPLYVDSHGKVMYAAGFIPAYTISFILMFLTLPYRKYNTISRDAWYIPFGLFLGYCILWLAGSRTQYSFYAIQLTAPIYIFLVIQLYEYLSRDKITLTLNAWKAILTYLWNALTAIFR</sequence>
<feature type="transmembrane region" description="Helical" evidence="1">
    <location>
        <begin position="12"/>
        <end position="34"/>
    </location>
</feature>
<gene>
    <name evidence="2" type="ORF">ENL47_01925</name>
</gene>
<dbReference type="AlphaFoldDB" id="A0A7C5YX10"/>
<name>A0A7C5YX10_9CREN</name>
<reference evidence="2" key="1">
    <citation type="journal article" date="2020" name="mSystems">
        <title>Genome- and Community-Level Interaction Insights into Carbon Utilization and Element Cycling Functions of Hydrothermarchaeota in Hydrothermal Sediment.</title>
        <authorList>
            <person name="Zhou Z."/>
            <person name="Liu Y."/>
            <person name="Xu W."/>
            <person name="Pan J."/>
            <person name="Luo Z.H."/>
            <person name="Li M."/>
        </authorList>
    </citation>
    <scope>NUCLEOTIDE SEQUENCE [LARGE SCALE GENOMIC DNA]</scope>
    <source>
        <strain evidence="2">SpSt-1</strain>
    </source>
</reference>
<proteinExistence type="predicted"/>
<feature type="transmembrane region" description="Helical" evidence="1">
    <location>
        <begin position="256"/>
        <end position="277"/>
    </location>
</feature>
<comment type="caution">
    <text evidence="2">The sequence shown here is derived from an EMBL/GenBank/DDBJ whole genome shotgun (WGS) entry which is preliminary data.</text>
</comment>